<protein>
    <submittedName>
        <fullName evidence="2">Class I SAM-dependent methyltransferase</fullName>
        <ecNumber evidence="2">2.1.-.-</ecNumber>
    </submittedName>
</protein>
<proteinExistence type="predicted"/>
<dbReference type="EC" id="2.1.-.-" evidence="2"/>
<reference evidence="3" key="1">
    <citation type="journal article" date="2019" name="Int. J. Syst. Evol. Microbiol.">
        <title>The Global Catalogue of Microorganisms (GCM) 10K type strain sequencing project: providing services to taxonomists for standard genome sequencing and annotation.</title>
        <authorList>
            <consortium name="The Broad Institute Genomics Platform"/>
            <consortium name="The Broad Institute Genome Sequencing Center for Infectious Disease"/>
            <person name="Wu L."/>
            <person name="Ma J."/>
        </authorList>
    </citation>
    <scope>NUCLEOTIDE SEQUENCE [LARGE SCALE GENOMIC DNA]</scope>
    <source>
        <strain evidence="3">CGMCC 4.7093</strain>
    </source>
</reference>
<gene>
    <name evidence="2" type="ORF">ACFPBZ_09770</name>
</gene>
<evidence type="ECO:0000313" key="2">
    <source>
        <dbReference type="EMBL" id="MFC5062493.1"/>
    </source>
</evidence>
<evidence type="ECO:0000259" key="1">
    <source>
        <dbReference type="Pfam" id="PF13649"/>
    </source>
</evidence>
<evidence type="ECO:0000313" key="3">
    <source>
        <dbReference type="Proteomes" id="UP001595947"/>
    </source>
</evidence>
<dbReference type="Proteomes" id="UP001595947">
    <property type="component" value="Unassembled WGS sequence"/>
</dbReference>
<comment type="caution">
    <text evidence="2">The sequence shown here is derived from an EMBL/GenBank/DDBJ whole genome shotgun (WGS) entry which is preliminary data.</text>
</comment>
<dbReference type="RefSeq" id="WP_378035845.1">
    <property type="nucleotide sequence ID" value="NZ_JBHSIV010000008.1"/>
</dbReference>
<dbReference type="SUPFAM" id="SSF53335">
    <property type="entry name" value="S-adenosyl-L-methionine-dependent methyltransferases"/>
    <property type="match status" value="1"/>
</dbReference>
<keyword evidence="3" id="KW-1185">Reference proteome</keyword>
<dbReference type="EMBL" id="JBHSIV010000008">
    <property type="protein sequence ID" value="MFC5062493.1"/>
    <property type="molecule type" value="Genomic_DNA"/>
</dbReference>
<dbReference type="CDD" id="cd02440">
    <property type="entry name" value="AdoMet_MTases"/>
    <property type="match status" value="1"/>
</dbReference>
<dbReference type="GO" id="GO:0008168">
    <property type="term" value="F:methyltransferase activity"/>
    <property type="evidence" value="ECO:0007669"/>
    <property type="project" value="UniProtKB-KW"/>
</dbReference>
<keyword evidence="2" id="KW-0489">Methyltransferase</keyword>
<keyword evidence="2" id="KW-0808">Transferase</keyword>
<dbReference type="InterPro" id="IPR041698">
    <property type="entry name" value="Methyltransf_25"/>
</dbReference>
<feature type="domain" description="Methyltransferase" evidence="1">
    <location>
        <begin position="58"/>
        <end position="160"/>
    </location>
</feature>
<dbReference type="Pfam" id="PF13649">
    <property type="entry name" value="Methyltransf_25"/>
    <property type="match status" value="1"/>
</dbReference>
<sequence>MPQQVSTEQRSLVHWAEDGRAEMESFYALATEDYRQMVAARDWAADLRGHATDGRARVLDVACGSGKFPAELMRRGLAEAVGDTRVEIDLLDPSAFSIAEARSVLGPPFTVHAEHEVRIQDLASDVGGFDVAWATHALYAVPPSEIGAGIARMVAAQRPGAFGAIVHATSASHYLRFAEAFRTTFGADGAPFTTAAQVRHALTDAGVMPEVTTLRYDVGHPDRAVVEGFLQRCVFDDSVPLERMEDEGAVGAYLSGCTGEDGYRFSQVVDVITWEIPA</sequence>
<dbReference type="InterPro" id="IPR029063">
    <property type="entry name" value="SAM-dependent_MTases_sf"/>
</dbReference>
<accession>A0ABV9YM87</accession>
<name>A0ABV9YM87_9PSEU</name>
<dbReference type="Gene3D" id="3.40.50.150">
    <property type="entry name" value="Vaccinia Virus protein VP39"/>
    <property type="match status" value="1"/>
</dbReference>
<dbReference type="GO" id="GO:0032259">
    <property type="term" value="P:methylation"/>
    <property type="evidence" value="ECO:0007669"/>
    <property type="project" value="UniProtKB-KW"/>
</dbReference>
<organism evidence="2 3">
    <name type="scientific">Actinomycetospora atypica</name>
    <dbReference type="NCBI Taxonomy" id="1290095"/>
    <lineage>
        <taxon>Bacteria</taxon>
        <taxon>Bacillati</taxon>
        <taxon>Actinomycetota</taxon>
        <taxon>Actinomycetes</taxon>
        <taxon>Pseudonocardiales</taxon>
        <taxon>Pseudonocardiaceae</taxon>
        <taxon>Actinomycetospora</taxon>
    </lineage>
</organism>